<protein>
    <submittedName>
        <fullName evidence="1">Uncharacterized protein</fullName>
    </submittedName>
</protein>
<accession>A0ACB1A6Z8</accession>
<dbReference type="Proteomes" id="UP001497535">
    <property type="component" value="Unassembled WGS sequence"/>
</dbReference>
<sequence>MYKGIVLDSGYCFGAWIVLCRDIVDIGDLEELKGFKEIPEYMEDVKELGRYLKLSGYLSS</sequence>
<organism evidence="1 2">
    <name type="scientific">Meloidogyne enterolobii</name>
    <name type="common">Root-knot nematode worm</name>
    <name type="synonym">Meloidogyne mayaguensis</name>
    <dbReference type="NCBI Taxonomy" id="390850"/>
    <lineage>
        <taxon>Eukaryota</taxon>
        <taxon>Metazoa</taxon>
        <taxon>Ecdysozoa</taxon>
        <taxon>Nematoda</taxon>
        <taxon>Chromadorea</taxon>
        <taxon>Rhabditida</taxon>
        <taxon>Tylenchina</taxon>
        <taxon>Tylenchomorpha</taxon>
        <taxon>Tylenchoidea</taxon>
        <taxon>Meloidogynidae</taxon>
        <taxon>Meloidogyninae</taxon>
        <taxon>Meloidogyne</taxon>
    </lineage>
</organism>
<reference evidence="1" key="1">
    <citation type="submission" date="2023-11" db="EMBL/GenBank/DDBJ databases">
        <authorList>
            <person name="Poullet M."/>
        </authorList>
    </citation>
    <scope>NUCLEOTIDE SEQUENCE</scope>
    <source>
        <strain evidence="1">E1834</strain>
    </source>
</reference>
<comment type="caution">
    <text evidence="1">The sequence shown here is derived from an EMBL/GenBank/DDBJ whole genome shotgun (WGS) entry which is preliminary data.</text>
</comment>
<dbReference type="EMBL" id="CAVMJV010000064">
    <property type="protein sequence ID" value="CAK5087261.1"/>
    <property type="molecule type" value="Genomic_DNA"/>
</dbReference>
<keyword evidence="2" id="KW-1185">Reference proteome</keyword>
<gene>
    <name evidence="1" type="ORF">MENTE1834_LOCUS34807</name>
</gene>
<evidence type="ECO:0000313" key="2">
    <source>
        <dbReference type="Proteomes" id="UP001497535"/>
    </source>
</evidence>
<proteinExistence type="predicted"/>
<name>A0ACB1A6Z8_MELEN</name>
<evidence type="ECO:0000313" key="1">
    <source>
        <dbReference type="EMBL" id="CAK5087261.1"/>
    </source>
</evidence>